<comment type="caution">
    <text evidence="2">The sequence shown here is derived from an EMBL/GenBank/DDBJ whole genome shotgun (WGS) entry which is preliminary data.</text>
</comment>
<protein>
    <submittedName>
        <fullName evidence="2">Npun_R1517 family heterocyst differentiation transcriptional regulator</fullName>
    </submittedName>
</protein>
<dbReference type="InterPro" id="IPR040744">
    <property type="entry name" value="Npun_R1517"/>
</dbReference>
<reference evidence="2 3" key="1">
    <citation type="journal article" date="2020" name="ISME J.">
        <title>Comparative genomics reveals insights into cyanobacterial evolution and habitat adaptation.</title>
        <authorList>
            <person name="Chen M.Y."/>
            <person name="Teng W.K."/>
            <person name="Zhao L."/>
            <person name="Hu C.X."/>
            <person name="Zhou Y.K."/>
            <person name="Han B.P."/>
            <person name="Song L.R."/>
            <person name="Shu W.S."/>
        </authorList>
    </citation>
    <scope>NUCLEOTIDE SEQUENCE [LARGE SCALE GENOMIC DNA]</scope>
    <source>
        <strain evidence="2 3">FACHB-248</strain>
    </source>
</reference>
<dbReference type="Proteomes" id="UP000660380">
    <property type="component" value="Unassembled WGS sequence"/>
</dbReference>
<feature type="domain" description="Npun R1517" evidence="1">
    <location>
        <begin position="14"/>
        <end position="87"/>
    </location>
</feature>
<evidence type="ECO:0000259" key="1">
    <source>
        <dbReference type="Pfam" id="PF18068"/>
    </source>
</evidence>
<evidence type="ECO:0000313" key="2">
    <source>
        <dbReference type="EMBL" id="MBD2609136.1"/>
    </source>
</evidence>
<keyword evidence="3" id="KW-1185">Reference proteome</keyword>
<organism evidence="2 3">
    <name type="scientific">Scytonema hofmannii FACHB-248</name>
    <dbReference type="NCBI Taxonomy" id="1842502"/>
    <lineage>
        <taxon>Bacteria</taxon>
        <taxon>Bacillati</taxon>
        <taxon>Cyanobacteriota</taxon>
        <taxon>Cyanophyceae</taxon>
        <taxon>Nostocales</taxon>
        <taxon>Scytonemataceae</taxon>
        <taxon>Scytonema</taxon>
    </lineage>
</organism>
<gene>
    <name evidence="2" type="ORF">H6G81_32630</name>
</gene>
<accession>A0ABR8H1J4</accession>
<proteinExistence type="predicted"/>
<dbReference type="Pfam" id="PF18068">
    <property type="entry name" value="Npun_R1517"/>
    <property type="match status" value="1"/>
</dbReference>
<dbReference type="EMBL" id="JACJTA010000130">
    <property type="protein sequence ID" value="MBD2609136.1"/>
    <property type="molecule type" value="Genomic_DNA"/>
</dbReference>
<name>A0ABR8H1J4_9CYAN</name>
<sequence>MNSKALPCQVNNIDVSVYECEIHLKFRMIEEKSILSDRDQLLQVLLEALTEGSDEFLETLHASVKAQEVSELKASPQMRRQLMRLRNSTETIQ</sequence>
<evidence type="ECO:0000313" key="3">
    <source>
        <dbReference type="Proteomes" id="UP000660380"/>
    </source>
</evidence>
<dbReference type="Gene3D" id="6.20.180.10">
    <property type="match status" value="1"/>
</dbReference>
<dbReference type="RefSeq" id="WP_029633470.1">
    <property type="nucleotide sequence ID" value="NZ_JACJTA010000130.1"/>
</dbReference>